<evidence type="ECO:0000313" key="10">
    <source>
        <dbReference type="Proteomes" id="UP000016924"/>
    </source>
</evidence>
<dbReference type="InterPro" id="IPR019479">
    <property type="entry name" value="Peroxiredoxin_C"/>
</dbReference>
<dbReference type="eggNOG" id="KOG0854">
    <property type="taxonomic scope" value="Eukaryota"/>
</dbReference>
<keyword evidence="1 6" id="KW-0575">Peroxidase</keyword>
<dbReference type="GO" id="GO:0033554">
    <property type="term" value="P:cellular response to stress"/>
    <property type="evidence" value="ECO:0007669"/>
    <property type="project" value="TreeGrafter"/>
</dbReference>
<dbReference type="InterPro" id="IPR000866">
    <property type="entry name" value="AhpC/TSA"/>
</dbReference>
<dbReference type="SUPFAM" id="SSF52833">
    <property type="entry name" value="Thioredoxin-like"/>
    <property type="match status" value="1"/>
</dbReference>
<dbReference type="PROSITE" id="PS51352">
    <property type="entry name" value="THIOREDOXIN_2"/>
    <property type="match status" value="1"/>
</dbReference>
<dbReference type="InterPro" id="IPR013766">
    <property type="entry name" value="Thioredoxin_domain"/>
</dbReference>
<gene>
    <name evidence="9" type="ORF">W97_04756</name>
</gene>
<dbReference type="CDD" id="cd03016">
    <property type="entry name" value="PRX_1cys"/>
    <property type="match status" value="1"/>
</dbReference>
<dbReference type="GO" id="GO:0006979">
    <property type="term" value="P:response to oxidative stress"/>
    <property type="evidence" value="ECO:0007669"/>
    <property type="project" value="TreeGrafter"/>
</dbReference>
<dbReference type="GeneID" id="19902067"/>
<dbReference type="HOGENOM" id="CLU_042529_4_2_1"/>
<evidence type="ECO:0000256" key="1">
    <source>
        <dbReference type="ARBA" id="ARBA00022559"/>
    </source>
</evidence>
<reference evidence="10" key="1">
    <citation type="submission" date="2012-06" db="EMBL/GenBank/DDBJ databases">
        <title>The genome sequence of Coniosporium apollinis CBS 100218.</title>
        <authorList>
            <consortium name="The Broad Institute Genome Sequencing Platform"/>
            <person name="Cuomo C."/>
            <person name="Gorbushina A."/>
            <person name="Noack S."/>
            <person name="Walker B."/>
            <person name="Young S.K."/>
            <person name="Zeng Q."/>
            <person name="Gargeya S."/>
            <person name="Fitzgerald M."/>
            <person name="Haas B."/>
            <person name="Abouelleil A."/>
            <person name="Alvarado L."/>
            <person name="Arachchi H.M."/>
            <person name="Berlin A.M."/>
            <person name="Chapman S.B."/>
            <person name="Goldberg J."/>
            <person name="Griggs A."/>
            <person name="Gujja S."/>
            <person name="Hansen M."/>
            <person name="Howarth C."/>
            <person name="Imamovic A."/>
            <person name="Larimer J."/>
            <person name="McCowan C."/>
            <person name="Montmayeur A."/>
            <person name="Murphy C."/>
            <person name="Neiman D."/>
            <person name="Pearson M."/>
            <person name="Priest M."/>
            <person name="Roberts A."/>
            <person name="Saif S."/>
            <person name="Shea T."/>
            <person name="Sisk P."/>
            <person name="Sykes S."/>
            <person name="Wortman J."/>
            <person name="Nusbaum C."/>
            <person name="Birren B."/>
        </authorList>
    </citation>
    <scope>NUCLEOTIDE SEQUENCE [LARGE SCALE GENOMIC DNA]</scope>
    <source>
        <strain evidence="10">CBS 100218</strain>
    </source>
</reference>
<dbReference type="AlphaFoldDB" id="R7YUJ4"/>
<evidence type="ECO:0000313" key="9">
    <source>
        <dbReference type="EMBL" id="EON65518.1"/>
    </source>
</evidence>
<accession>R7YUJ4</accession>
<feature type="domain" description="Thioredoxin" evidence="8">
    <location>
        <begin position="51"/>
        <end position="215"/>
    </location>
</feature>
<dbReference type="Pfam" id="PF00578">
    <property type="entry name" value="AhpC-TSA"/>
    <property type="match status" value="1"/>
</dbReference>
<dbReference type="FunFam" id="3.30.1020.10:FF:000001">
    <property type="entry name" value="1-Cys peroxiredoxin"/>
    <property type="match status" value="1"/>
</dbReference>
<dbReference type="PIRSF" id="PIRSF000239">
    <property type="entry name" value="AHPC"/>
    <property type="match status" value="1"/>
</dbReference>
<keyword evidence="10" id="KW-1185">Reference proteome</keyword>
<dbReference type="PANTHER" id="PTHR10681">
    <property type="entry name" value="THIOREDOXIN PEROXIDASE"/>
    <property type="match status" value="1"/>
</dbReference>
<dbReference type="OrthoDB" id="2996783at2759"/>
<dbReference type="Gene3D" id="3.30.1020.10">
    <property type="entry name" value="Antioxidant, Horf6, Chain A, domain2"/>
    <property type="match status" value="1"/>
</dbReference>
<dbReference type="FunFam" id="3.40.30.10:FF:000011">
    <property type="entry name" value="Peroxiredoxin PRX1"/>
    <property type="match status" value="1"/>
</dbReference>
<name>R7YUJ4_CONA1</name>
<dbReference type="OMA" id="RLTMLYP"/>
<feature type="active site" description="Cysteine sulfenic acid (-SOH) intermediate; for peroxidase activity" evidence="7">
    <location>
        <position position="93"/>
    </location>
</feature>
<dbReference type="PANTHER" id="PTHR10681:SF121">
    <property type="entry name" value="ALKYL HYDROPEROXIDE REDUCTASE C"/>
    <property type="match status" value="1"/>
</dbReference>
<comment type="similarity">
    <text evidence="5">Belongs to the peroxiredoxin family. Prx6 subfamily.</text>
</comment>
<keyword evidence="4 6" id="KW-0676">Redox-active center</keyword>
<proteinExistence type="inferred from homology"/>
<evidence type="ECO:0000256" key="3">
    <source>
        <dbReference type="ARBA" id="ARBA00023002"/>
    </source>
</evidence>
<evidence type="ECO:0000256" key="4">
    <source>
        <dbReference type="ARBA" id="ARBA00023284"/>
    </source>
</evidence>
<keyword evidence="3 6" id="KW-0560">Oxidoreductase</keyword>
<dbReference type="Gene3D" id="3.40.30.10">
    <property type="entry name" value="Glutaredoxin"/>
    <property type="match status" value="1"/>
</dbReference>
<evidence type="ECO:0000256" key="7">
    <source>
        <dbReference type="PIRSR" id="PIRSR000239-1"/>
    </source>
</evidence>
<dbReference type="InterPro" id="IPR045020">
    <property type="entry name" value="PRX_1cys"/>
</dbReference>
<evidence type="ECO:0000259" key="8">
    <source>
        <dbReference type="PROSITE" id="PS51352"/>
    </source>
</evidence>
<organism evidence="9 10">
    <name type="scientific">Coniosporium apollinis (strain CBS 100218)</name>
    <name type="common">Rock-inhabiting black yeast</name>
    <dbReference type="NCBI Taxonomy" id="1168221"/>
    <lineage>
        <taxon>Eukaryota</taxon>
        <taxon>Fungi</taxon>
        <taxon>Dikarya</taxon>
        <taxon>Ascomycota</taxon>
        <taxon>Pezizomycotina</taxon>
        <taxon>Dothideomycetes</taxon>
        <taxon>Dothideomycetes incertae sedis</taxon>
        <taxon>Coniosporium</taxon>
    </lineage>
</organism>
<dbReference type="RefSeq" id="XP_007780835.1">
    <property type="nucleotide sequence ID" value="XM_007782645.1"/>
</dbReference>
<dbReference type="Proteomes" id="UP000016924">
    <property type="component" value="Unassembled WGS sequence"/>
</dbReference>
<dbReference type="GO" id="GO:0005829">
    <property type="term" value="C:cytosol"/>
    <property type="evidence" value="ECO:0007669"/>
    <property type="project" value="TreeGrafter"/>
</dbReference>
<dbReference type="GO" id="GO:0008379">
    <property type="term" value="F:thioredoxin peroxidase activity"/>
    <property type="evidence" value="ECO:0007669"/>
    <property type="project" value="TreeGrafter"/>
</dbReference>
<evidence type="ECO:0000256" key="2">
    <source>
        <dbReference type="ARBA" id="ARBA00022862"/>
    </source>
</evidence>
<evidence type="ECO:0000256" key="6">
    <source>
        <dbReference type="PIRNR" id="PIRNR000239"/>
    </source>
</evidence>
<sequence length="265" mass="29599">MASFLPRVAPRALHTSLRVIARPNIRLQRPSAPLLRRFLATPSDLGEQPRLRIGSTAPNFKATTTAGDIDFHEFIGDNWAILFSHPADYTPVCTTELGAFSKMNAEFDKRGVKMIGLSADPLNSHKTWINDINEVCSTRVSFPLIADPDRRISYPYDMISQSDIERTAKDGSLPFTIRSVFIIDPAKKIRLTMLYPAAVGRNTSEVLRVVDALQTGDKKGVVTPIDWQRGDDVIVPPSVSTEDAKKKFGEVREVKRYLRFTNVGE</sequence>
<dbReference type="EMBL" id="JH767574">
    <property type="protein sequence ID" value="EON65518.1"/>
    <property type="molecule type" value="Genomic_DNA"/>
</dbReference>
<comment type="function">
    <text evidence="6">Thiol-specific peroxidase that catalyzes the reduction of hydrogen peroxide and organic hydroperoxides to water and alcohols, respectively.</text>
</comment>
<dbReference type="GO" id="GO:0045454">
    <property type="term" value="P:cell redox homeostasis"/>
    <property type="evidence" value="ECO:0007669"/>
    <property type="project" value="TreeGrafter"/>
</dbReference>
<dbReference type="InterPro" id="IPR036249">
    <property type="entry name" value="Thioredoxin-like_sf"/>
</dbReference>
<dbReference type="InterPro" id="IPR024706">
    <property type="entry name" value="Peroxiredoxin_AhpC-typ"/>
</dbReference>
<dbReference type="Pfam" id="PF10417">
    <property type="entry name" value="1-cysPrx_C"/>
    <property type="match status" value="1"/>
</dbReference>
<evidence type="ECO:0000256" key="5">
    <source>
        <dbReference type="ARBA" id="ARBA00025719"/>
    </source>
</evidence>
<dbReference type="GO" id="GO:0042744">
    <property type="term" value="P:hydrogen peroxide catabolic process"/>
    <property type="evidence" value="ECO:0007669"/>
    <property type="project" value="TreeGrafter"/>
</dbReference>
<dbReference type="InterPro" id="IPR050217">
    <property type="entry name" value="Peroxiredoxin"/>
</dbReference>
<dbReference type="STRING" id="1168221.R7YUJ4"/>
<protein>
    <submittedName>
        <fullName evidence="9">Peroxiredoxin (Alkyl hydroperoxide reductase subunit C)</fullName>
    </submittedName>
</protein>
<keyword evidence="2 6" id="KW-0049">Antioxidant</keyword>